<sequence>MVGCAEAPTGELRRAAVSGGAARGHRFSNIRRVDEIAWHCLQGQTYTTYWGQCWPLAGYIIPYMVWRLGRERWTRPTEFGKKAMLWR</sequence>
<evidence type="ECO:0000313" key="1">
    <source>
        <dbReference type="EMBL" id="ELU41827.1"/>
    </source>
</evidence>
<dbReference type="AlphaFoldDB" id="L8WYE4"/>
<gene>
    <name evidence="1" type="ORF">AG1IA_04147</name>
</gene>
<organism evidence="1 2">
    <name type="scientific">Thanatephorus cucumeris (strain AG1-IA)</name>
    <name type="common">Rice sheath blight fungus</name>
    <name type="synonym">Rhizoctonia solani</name>
    <dbReference type="NCBI Taxonomy" id="983506"/>
    <lineage>
        <taxon>Eukaryota</taxon>
        <taxon>Fungi</taxon>
        <taxon>Dikarya</taxon>
        <taxon>Basidiomycota</taxon>
        <taxon>Agaricomycotina</taxon>
        <taxon>Agaricomycetes</taxon>
        <taxon>Cantharellales</taxon>
        <taxon>Ceratobasidiaceae</taxon>
        <taxon>Rhizoctonia</taxon>
        <taxon>Rhizoctonia solani AG-1</taxon>
    </lineage>
</organism>
<evidence type="ECO:0000313" key="2">
    <source>
        <dbReference type="Proteomes" id="UP000011668"/>
    </source>
</evidence>
<dbReference type="HOGENOM" id="CLU_2484856_0_0_1"/>
<protein>
    <submittedName>
        <fullName evidence="1">Uncharacterized protein</fullName>
    </submittedName>
</protein>
<keyword evidence="2" id="KW-1185">Reference proteome</keyword>
<reference evidence="1 2" key="1">
    <citation type="journal article" date="2013" name="Nat. Commun.">
        <title>The evolution and pathogenic mechanisms of the rice sheath blight pathogen.</title>
        <authorList>
            <person name="Zheng A."/>
            <person name="Lin R."/>
            <person name="Xu L."/>
            <person name="Qin P."/>
            <person name="Tang C."/>
            <person name="Ai P."/>
            <person name="Zhang D."/>
            <person name="Liu Y."/>
            <person name="Sun Z."/>
            <person name="Feng H."/>
            <person name="Wang Y."/>
            <person name="Chen Y."/>
            <person name="Liang X."/>
            <person name="Fu R."/>
            <person name="Li Q."/>
            <person name="Zhang J."/>
            <person name="Yu X."/>
            <person name="Xie Z."/>
            <person name="Ding L."/>
            <person name="Guan P."/>
            <person name="Tang J."/>
            <person name="Liang Y."/>
            <person name="Wang S."/>
            <person name="Deng Q."/>
            <person name="Li S."/>
            <person name="Zhu J."/>
            <person name="Wang L."/>
            <person name="Liu H."/>
            <person name="Li P."/>
        </authorList>
    </citation>
    <scope>NUCLEOTIDE SEQUENCE [LARGE SCALE GENOMIC DNA]</scope>
    <source>
        <strain evidence="2">AG-1 IA</strain>
    </source>
</reference>
<comment type="caution">
    <text evidence="1">The sequence shown here is derived from an EMBL/GenBank/DDBJ whole genome shotgun (WGS) entry which is preliminary data.</text>
</comment>
<name>L8WYE4_THACA</name>
<dbReference type="EMBL" id="AFRT01000985">
    <property type="protein sequence ID" value="ELU41827.1"/>
    <property type="molecule type" value="Genomic_DNA"/>
</dbReference>
<accession>L8WYE4</accession>
<proteinExistence type="predicted"/>
<dbReference type="Proteomes" id="UP000011668">
    <property type="component" value="Unassembled WGS sequence"/>
</dbReference>